<dbReference type="InterPro" id="IPR013538">
    <property type="entry name" value="ASHA1/2-like_C"/>
</dbReference>
<dbReference type="OrthoDB" id="2355173at2"/>
<evidence type="ECO:0000313" key="4">
    <source>
        <dbReference type="Proteomes" id="UP000185781"/>
    </source>
</evidence>
<evidence type="ECO:0000313" key="3">
    <source>
        <dbReference type="EMBL" id="SIT17693.1"/>
    </source>
</evidence>
<dbReference type="Gene3D" id="3.30.530.20">
    <property type="match status" value="1"/>
</dbReference>
<name>A0A1N7Q4B7_9FLAO</name>
<gene>
    <name evidence="3" type="ORF">SAMN05421785_10920</name>
</gene>
<dbReference type="AlphaFoldDB" id="A0A1N7Q4B7"/>
<accession>A0A1N7Q4B7</accession>
<dbReference type="SUPFAM" id="SSF55961">
    <property type="entry name" value="Bet v1-like"/>
    <property type="match status" value="1"/>
</dbReference>
<dbReference type="STRING" id="373672.SAMN05421785_10920"/>
<dbReference type="Proteomes" id="UP000185781">
    <property type="component" value="Unassembled WGS sequence"/>
</dbReference>
<dbReference type="Pfam" id="PF08327">
    <property type="entry name" value="AHSA1"/>
    <property type="match status" value="1"/>
</dbReference>
<proteinExistence type="inferred from homology"/>
<protein>
    <submittedName>
        <fullName evidence="3">Uncharacterized conserved protein YndB, AHSA1/START domain</fullName>
    </submittedName>
</protein>
<dbReference type="EMBL" id="FTOV01000009">
    <property type="protein sequence ID" value="SIT17693.1"/>
    <property type="molecule type" value="Genomic_DNA"/>
</dbReference>
<dbReference type="CDD" id="cd07814">
    <property type="entry name" value="SRPBCC_CalC_Aha1-like"/>
    <property type="match status" value="1"/>
</dbReference>
<evidence type="ECO:0000256" key="1">
    <source>
        <dbReference type="ARBA" id="ARBA00006817"/>
    </source>
</evidence>
<organism evidence="3 4">
    <name type="scientific">Chryseobacterium gambrini</name>
    <dbReference type="NCBI Taxonomy" id="373672"/>
    <lineage>
        <taxon>Bacteria</taxon>
        <taxon>Pseudomonadati</taxon>
        <taxon>Bacteroidota</taxon>
        <taxon>Flavobacteriia</taxon>
        <taxon>Flavobacteriales</taxon>
        <taxon>Weeksellaceae</taxon>
        <taxon>Chryseobacterium group</taxon>
        <taxon>Chryseobacterium</taxon>
    </lineage>
</organism>
<sequence length="141" mass="16860">MSHPIIVEQKINAPVYKVWRALTDKTEMQSWYFDIFDFELQTGKIFNFYEPGEEKKYHHQGEILEIVPNEKLKYSWAYPEFSDKKTTVTWELKPDENGTLIKLIHEDIDHFNDLGEHFSRESFTEGWNGILKESLKPYLEN</sequence>
<dbReference type="InterPro" id="IPR023393">
    <property type="entry name" value="START-like_dom_sf"/>
</dbReference>
<reference evidence="3 4" key="1">
    <citation type="submission" date="2017-01" db="EMBL/GenBank/DDBJ databases">
        <authorList>
            <person name="Mah S.A."/>
            <person name="Swanson W.J."/>
            <person name="Moy G.W."/>
            <person name="Vacquier V.D."/>
        </authorList>
    </citation>
    <scope>NUCLEOTIDE SEQUENCE [LARGE SCALE GENOMIC DNA]</scope>
    <source>
        <strain evidence="3 4">DSM 18014</strain>
    </source>
</reference>
<dbReference type="RefSeq" id="WP_076394454.1">
    <property type="nucleotide sequence ID" value="NZ_FTOV01000009.1"/>
</dbReference>
<evidence type="ECO:0000259" key="2">
    <source>
        <dbReference type="Pfam" id="PF08327"/>
    </source>
</evidence>
<comment type="similarity">
    <text evidence="1">Belongs to the AHA1 family.</text>
</comment>
<feature type="domain" description="Activator of Hsp90 ATPase homologue 1/2-like C-terminal" evidence="2">
    <location>
        <begin position="12"/>
        <end position="140"/>
    </location>
</feature>